<dbReference type="InterPro" id="IPR006597">
    <property type="entry name" value="Sel1-like"/>
</dbReference>
<evidence type="ECO:0000313" key="2">
    <source>
        <dbReference type="EMBL" id="QHS93821.1"/>
    </source>
</evidence>
<dbReference type="EMBL" id="MN739210">
    <property type="protein sequence ID" value="QHS93821.1"/>
    <property type="molecule type" value="Genomic_DNA"/>
</dbReference>
<feature type="compositionally biased region" description="Basic and acidic residues" evidence="1">
    <location>
        <begin position="12"/>
        <end position="22"/>
    </location>
</feature>
<dbReference type="Gene3D" id="1.25.40.10">
    <property type="entry name" value="Tetratricopeptide repeat domain"/>
    <property type="match status" value="2"/>
</dbReference>
<feature type="region of interest" description="Disordered" evidence="1">
    <location>
        <begin position="1"/>
        <end position="22"/>
    </location>
</feature>
<name>A0A6C0BPW4_9ZZZZ</name>
<dbReference type="PANTHER" id="PTHR11102">
    <property type="entry name" value="SEL-1-LIKE PROTEIN"/>
    <property type="match status" value="1"/>
</dbReference>
<dbReference type="InterPro" id="IPR011990">
    <property type="entry name" value="TPR-like_helical_dom_sf"/>
</dbReference>
<dbReference type="InterPro" id="IPR050767">
    <property type="entry name" value="Sel1_AlgK"/>
</dbReference>
<reference evidence="2" key="1">
    <citation type="journal article" date="2020" name="Nature">
        <title>Giant virus diversity and host interactions through global metagenomics.</title>
        <authorList>
            <person name="Schulz F."/>
            <person name="Roux S."/>
            <person name="Paez-Espino D."/>
            <person name="Jungbluth S."/>
            <person name="Walsh D.A."/>
            <person name="Denef V.J."/>
            <person name="McMahon K.D."/>
            <person name="Konstantinidis K.T."/>
            <person name="Eloe-Fadrosh E.A."/>
            <person name="Kyrpides N.C."/>
            <person name="Woyke T."/>
        </authorList>
    </citation>
    <scope>NUCLEOTIDE SEQUENCE</scope>
    <source>
        <strain evidence="2">GVMAG-M-3300018080-19</strain>
    </source>
</reference>
<feature type="compositionally biased region" description="Acidic residues" evidence="1">
    <location>
        <begin position="1"/>
        <end position="11"/>
    </location>
</feature>
<dbReference type="AlphaFoldDB" id="A0A6C0BPW4"/>
<dbReference type="SMART" id="SM00671">
    <property type="entry name" value="SEL1"/>
    <property type="match status" value="5"/>
</dbReference>
<accession>A0A6C0BPW4</accession>
<protein>
    <recommendedName>
        <fullName evidence="3">Sel1 repeat family protein</fullName>
    </recommendedName>
</protein>
<dbReference type="GO" id="GO:0036503">
    <property type="term" value="P:ERAD pathway"/>
    <property type="evidence" value="ECO:0007669"/>
    <property type="project" value="TreeGrafter"/>
</dbReference>
<evidence type="ECO:0000256" key="1">
    <source>
        <dbReference type="SAM" id="MobiDB-lite"/>
    </source>
</evidence>
<dbReference type="PANTHER" id="PTHR11102:SF147">
    <property type="entry name" value="SEL1L ADAPTOR SUBUNIT OF ERAD E3 UBIQUITIN LIGASE"/>
    <property type="match status" value="1"/>
</dbReference>
<organism evidence="2">
    <name type="scientific">viral metagenome</name>
    <dbReference type="NCBI Taxonomy" id="1070528"/>
    <lineage>
        <taxon>unclassified sequences</taxon>
        <taxon>metagenomes</taxon>
        <taxon>organismal metagenomes</taxon>
    </lineage>
</organism>
<dbReference type="Pfam" id="PF08238">
    <property type="entry name" value="Sel1"/>
    <property type="match status" value="3"/>
</dbReference>
<dbReference type="GO" id="GO:0005789">
    <property type="term" value="C:endoplasmic reticulum membrane"/>
    <property type="evidence" value="ECO:0007669"/>
    <property type="project" value="TreeGrafter"/>
</dbReference>
<sequence>MMTEDGEMNEEPDTRPRKGAIHTDHGDDLVIFRHPLLKQHSFWCKDKQLGTHIRRDGCLVLTYVDQKDPEHQATEQLLNLENEILHRDKDKVAVKLDIDRLVQQLGSNHEDDPEVLHELHEDLSRYLAVQRNHNQRLQALRQVYKVDVLCQPVRITQILEPHMLTRFSLTKELIFWCPNCNKHQCPMQRINDPVPVNIQETKLPEQHQTFYASTLNSDHKDFYLSLESQYQDFAPVTNENTTCIKHYMEYKDPYLKGVCYLNGNLGACPNPRRALELFEQSEHPDAYFQRHLASGNLELLQEAAWRGHGEAAYRWHKVWPLSSTSRLRWLKRAAEVGSSPDASYDYGLLTNEFKFFLQGLAYKHIGCMYQVGQYYLQQGKYQDGIQMLENARLNGSAEACLLLGKAYLNDEVNRASARDCLMEASTKYGCAEATFLWGQLDSNLELLKLSLEQGHKEAMPSILRKLPIAEVPQWLEEYKELKDPMVTTLHGICSLLDGDTRSALHAFQTSGSIEARYHLAGMYRIGIGLPFPDTKRATQLLESLTELGDAQFQLAQQQVQQGNYGLAKNYLLACVADHVTWLNRDFDNPSYLPPLEYISVSRQSEAWFTLGRSILIGLMEPTMEYSARSCLDKAVKAGYLPAILQLAECYETGWGLNQSKDEAMNLYWIAAEMGDKTAHLSMTRLVADTNPSSEAETSSD</sequence>
<proteinExistence type="predicted"/>
<dbReference type="SUPFAM" id="SSF81901">
    <property type="entry name" value="HCP-like"/>
    <property type="match status" value="2"/>
</dbReference>
<evidence type="ECO:0008006" key="3">
    <source>
        <dbReference type="Google" id="ProtNLM"/>
    </source>
</evidence>